<evidence type="ECO:0000313" key="3">
    <source>
        <dbReference type="EMBL" id="SEN24243.1"/>
    </source>
</evidence>
<dbReference type="GO" id="GO:0016491">
    <property type="term" value="F:oxidoreductase activity"/>
    <property type="evidence" value="ECO:0007669"/>
    <property type="project" value="UniProtKB-KW"/>
</dbReference>
<keyword evidence="4" id="KW-1185">Reference proteome</keyword>
<name>A0A1H8EXL7_9SPHN</name>
<evidence type="ECO:0000256" key="1">
    <source>
        <dbReference type="ARBA" id="ARBA00006484"/>
    </source>
</evidence>
<accession>A0A1H8EXL7</accession>
<dbReference type="Gene3D" id="3.40.50.720">
    <property type="entry name" value="NAD(P)-binding Rossmann-like Domain"/>
    <property type="match status" value="1"/>
</dbReference>
<comment type="similarity">
    <text evidence="1">Belongs to the short-chain dehydrogenases/reductases (SDR) family.</text>
</comment>
<dbReference type="AlphaFoldDB" id="A0A1H8EXL7"/>
<dbReference type="PANTHER" id="PTHR42901:SF1">
    <property type="entry name" value="ALCOHOL DEHYDROGENASE"/>
    <property type="match status" value="1"/>
</dbReference>
<dbReference type="PROSITE" id="PS00061">
    <property type="entry name" value="ADH_SHORT"/>
    <property type="match status" value="1"/>
</dbReference>
<organism evidence="3 4">
    <name type="scientific">Sphingomonas gellani</name>
    <dbReference type="NCBI Taxonomy" id="1166340"/>
    <lineage>
        <taxon>Bacteria</taxon>
        <taxon>Pseudomonadati</taxon>
        <taxon>Pseudomonadota</taxon>
        <taxon>Alphaproteobacteria</taxon>
        <taxon>Sphingomonadales</taxon>
        <taxon>Sphingomonadaceae</taxon>
        <taxon>Sphingomonas</taxon>
    </lineage>
</organism>
<gene>
    <name evidence="3" type="ORF">SAMN05192583_2345</name>
</gene>
<sequence>MIPRASVVISQVMTDPASFFVALVTGASRGIGAATAVALAGRGAHVVLTARSSDGLEAVEQQIFDAGGSATIAPLDLTQNDSIAKLAAAIGERWGRLDGLVLNAAQLGALAAVPAIDPKELAALLTLNVSAPAALIAAFDPLLRRADHGRVVGVTSSVGRQPRAYWGAYGASKAALETLLGAYGDEMAAISRVRVAIVDPGATRTRMRERAYPGEDPATVKEPGVVGDRIAELVMTGFDAGHRERIDG</sequence>
<dbReference type="SUPFAM" id="SSF51735">
    <property type="entry name" value="NAD(P)-binding Rossmann-fold domains"/>
    <property type="match status" value="1"/>
</dbReference>
<dbReference type="InterPro" id="IPR020904">
    <property type="entry name" value="Sc_DH/Rdtase_CS"/>
</dbReference>
<dbReference type="EMBL" id="FOCF01000005">
    <property type="protein sequence ID" value="SEN24243.1"/>
    <property type="molecule type" value="Genomic_DNA"/>
</dbReference>
<reference evidence="4" key="1">
    <citation type="submission" date="2016-10" db="EMBL/GenBank/DDBJ databases">
        <authorList>
            <person name="Varghese N."/>
            <person name="Submissions S."/>
        </authorList>
    </citation>
    <scope>NUCLEOTIDE SEQUENCE [LARGE SCALE GENOMIC DNA]</scope>
    <source>
        <strain evidence="4">S6-262</strain>
    </source>
</reference>
<dbReference type="InterPro" id="IPR036291">
    <property type="entry name" value="NAD(P)-bd_dom_sf"/>
</dbReference>
<dbReference type="PANTHER" id="PTHR42901">
    <property type="entry name" value="ALCOHOL DEHYDROGENASE"/>
    <property type="match status" value="1"/>
</dbReference>
<dbReference type="PRINTS" id="PR00081">
    <property type="entry name" value="GDHRDH"/>
</dbReference>
<dbReference type="InterPro" id="IPR002347">
    <property type="entry name" value="SDR_fam"/>
</dbReference>
<dbReference type="STRING" id="1166340.SAMN05192583_2345"/>
<protein>
    <submittedName>
        <fullName evidence="3">Short-chain dehydrogenase</fullName>
    </submittedName>
</protein>
<evidence type="ECO:0000313" key="4">
    <source>
        <dbReference type="Proteomes" id="UP000199206"/>
    </source>
</evidence>
<evidence type="ECO:0000256" key="2">
    <source>
        <dbReference type="ARBA" id="ARBA00023002"/>
    </source>
</evidence>
<dbReference type="Pfam" id="PF00106">
    <property type="entry name" value="adh_short"/>
    <property type="match status" value="1"/>
</dbReference>
<keyword evidence="2" id="KW-0560">Oxidoreductase</keyword>
<proteinExistence type="inferred from homology"/>
<dbReference type="Proteomes" id="UP000199206">
    <property type="component" value="Unassembled WGS sequence"/>
</dbReference>